<evidence type="ECO:0000313" key="2">
    <source>
        <dbReference type="Proteomes" id="UP000887574"/>
    </source>
</evidence>
<name>A0A915EIT6_9BILA</name>
<dbReference type="AlphaFoldDB" id="A0A915EIT6"/>
<proteinExistence type="predicted"/>
<evidence type="ECO:0000313" key="3">
    <source>
        <dbReference type="WBParaSite" id="jg7138"/>
    </source>
</evidence>
<feature type="region of interest" description="Disordered" evidence="1">
    <location>
        <begin position="1"/>
        <end position="21"/>
    </location>
</feature>
<accession>A0A915EIT6</accession>
<dbReference type="WBParaSite" id="jg7138">
    <property type="protein sequence ID" value="jg7138"/>
    <property type="gene ID" value="jg7138"/>
</dbReference>
<protein>
    <submittedName>
        <fullName evidence="3">Uncharacterized protein</fullName>
    </submittedName>
</protein>
<evidence type="ECO:0000256" key="1">
    <source>
        <dbReference type="SAM" id="MobiDB-lite"/>
    </source>
</evidence>
<dbReference type="Proteomes" id="UP000887574">
    <property type="component" value="Unplaced"/>
</dbReference>
<organism evidence="2 3">
    <name type="scientific">Ditylenchus dipsaci</name>
    <dbReference type="NCBI Taxonomy" id="166011"/>
    <lineage>
        <taxon>Eukaryota</taxon>
        <taxon>Metazoa</taxon>
        <taxon>Ecdysozoa</taxon>
        <taxon>Nematoda</taxon>
        <taxon>Chromadorea</taxon>
        <taxon>Rhabditida</taxon>
        <taxon>Tylenchina</taxon>
        <taxon>Tylenchomorpha</taxon>
        <taxon>Sphaerularioidea</taxon>
        <taxon>Anguinidae</taxon>
        <taxon>Anguininae</taxon>
        <taxon>Ditylenchus</taxon>
    </lineage>
</organism>
<reference evidence="3" key="1">
    <citation type="submission" date="2022-11" db="UniProtKB">
        <authorList>
            <consortium name="WormBaseParasite"/>
        </authorList>
    </citation>
    <scope>IDENTIFICATION</scope>
</reference>
<keyword evidence="2" id="KW-1185">Reference proteome</keyword>
<sequence length="139" mass="15908">MAVLHLKDKHPQLTPTDTRRMEQKRGFAVLQLKKDKKQVGGSQHIQLPQVEGLDMQSYSHQECQETDRKPMAILHLKSIQLSDQFWGDKQHPYKKFGPSAEMYTGELAELPRAESHLTQTMEGLVQSYHTGYSSSTSKK</sequence>